<evidence type="ECO:0000313" key="3">
    <source>
        <dbReference type="WBParaSite" id="OFLC_0000733901-mRNA-1"/>
    </source>
</evidence>
<dbReference type="EMBL" id="UZAJ01007598">
    <property type="protein sequence ID" value="VDO50505.1"/>
    <property type="molecule type" value="Genomic_DNA"/>
</dbReference>
<evidence type="ECO:0000313" key="2">
    <source>
        <dbReference type="Proteomes" id="UP000267606"/>
    </source>
</evidence>
<proteinExistence type="predicted"/>
<dbReference type="WBParaSite" id="OFLC_0000733901-mRNA-1">
    <property type="protein sequence ID" value="OFLC_0000733901-mRNA-1"/>
    <property type="gene ID" value="OFLC_0000733901"/>
</dbReference>
<name>A0A183HIM8_9BILA</name>
<dbReference type="Proteomes" id="UP000267606">
    <property type="component" value="Unassembled WGS sequence"/>
</dbReference>
<gene>
    <name evidence="1" type="ORF">OFLC_LOCUS7339</name>
</gene>
<accession>A0A183HIM8</accession>
<evidence type="ECO:0000313" key="1">
    <source>
        <dbReference type="EMBL" id="VDO50505.1"/>
    </source>
</evidence>
<dbReference type="AlphaFoldDB" id="A0A183HIM8"/>
<organism evidence="3">
    <name type="scientific">Onchocerca flexuosa</name>
    <dbReference type="NCBI Taxonomy" id="387005"/>
    <lineage>
        <taxon>Eukaryota</taxon>
        <taxon>Metazoa</taxon>
        <taxon>Ecdysozoa</taxon>
        <taxon>Nematoda</taxon>
        <taxon>Chromadorea</taxon>
        <taxon>Rhabditida</taxon>
        <taxon>Spirurina</taxon>
        <taxon>Spiruromorpha</taxon>
        <taxon>Filarioidea</taxon>
        <taxon>Onchocercidae</taxon>
        <taxon>Onchocerca</taxon>
    </lineage>
</organism>
<reference evidence="1 2" key="2">
    <citation type="submission" date="2018-11" db="EMBL/GenBank/DDBJ databases">
        <authorList>
            <consortium name="Pathogen Informatics"/>
        </authorList>
    </citation>
    <scope>NUCLEOTIDE SEQUENCE [LARGE SCALE GENOMIC DNA]</scope>
</reference>
<reference evidence="3" key="1">
    <citation type="submission" date="2016-06" db="UniProtKB">
        <authorList>
            <consortium name="WormBaseParasite"/>
        </authorList>
    </citation>
    <scope>IDENTIFICATION</scope>
</reference>
<protein>
    <submittedName>
        <fullName evidence="3">Anaphase-promoting complex subunit 2</fullName>
    </submittedName>
</protein>
<keyword evidence="2" id="KW-1185">Reference proteome</keyword>
<sequence>MDDWNELCKDDEQRLGSKEKALMTCMGIGFIDAQSPEVMEVPVVPWNDFLRECSSIKREAEKSGLSESEWEWLKQLCELAGEDCCSEVNNSFQQITFMLRTISFPVTGPEVISSLGSAFQYSWQNGDTLCSLYHRFIERCLRIDLAVKLCSDVRYPFTFMEWAIDEDDPSCVSISLLF</sequence>